<feature type="modified residue" description="4-aspartylphosphate" evidence="2">
    <location>
        <position position="53"/>
    </location>
</feature>
<proteinExistence type="predicted"/>
<evidence type="ECO:0000313" key="5">
    <source>
        <dbReference type="Proteomes" id="UP001165427"/>
    </source>
</evidence>
<dbReference type="PANTHER" id="PTHR44591">
    <property type="entry name" value="STRESS RESPONSE REGULATOR PROTEIN 1"/>
    <property type="match status" value="1"/>
</dbReference>
<evidence type="ECO:0000256" key="1">
    <source>
        <dbReference type="ARBA" id="ARBA00022553"/>
    </source>
</evidence>
<feature type="domain" description="Response regulatory" evidence="3">
    <location>
        <begin position="4"/>
        <end position="120"/>
    </location>
</feature>
<dbReference type="EMBL" id="JALJRB010000019">
    <property type="protein sequence ID" value="MCJ8501955.1"/>
    <property type="molecule type" value="Genomic_DNA"/>
</dbReference>
<dbReference type="SUPFAM" id="SSF52172">
    <property type="entry name" value="CheY-like"/>
    <property type="match status" value="1"/>
</dbReference>
<dbReference type="Pfam" id="PF00072">
    <property type="entry name" value="Response_reg"/>
    <property type="match status" value="1"/>
</dbReference>
<dbReference type="Proteomes" id="UP001165427">
    <property type="component" value="Unassembled WGS sequence"/>
</dbReference>
<dbReference type="Gene3D" id="3.40.50.2300">
    <property type="match status" value="1"/>
</dbReference>
<evidence type="ECO:0000256" key="2">
    <source>
        <dbReference type="PROSITE-ProRule" id="PRU00169"/>
    </source>
</evidence>
<dbReference type="InterPro" id="IPR001789">
    <property type="entry name" value="Sig_transdc_resp-reg_receiver"/>
</dbReference>
<dbReference type="PANTHER" id="PTHR44591:SF3">
    <property type="entry name" value="RESPONSE REGULATORY DOMAIN-CONTAINING PROTEIN"/>
    <property type="match status" value="1"/>
</dbReference>
<sequence>MTYKILTVDDSRTIRTIVKNAFKSYECELFEAENGRDGLALAAEVRPDLIILDITMPVMTGIEMLGKMMADDTLKETAVIMLTAESGRDNVMNIVKMGVKDYMVKPFKGEQLIERVQLVLPDLKQRIDASAGAPAEAHDALFTVDGDVVVLTLPTKITRNVSETVLAQAKAKARQMTDAGARKLVIDLSGIVNLNMTAMQALLAVINLCLRAKLDIRLVATASQQGSLQGFQETGTLVTQPSLSAAVADFFASP</sequence>
<dbReference type="AlphaFoldDB" id="A0AA41R6B3"/>
<dbReference type="Gene3D" id="3.30.750.24">
    <property type="entry name" value="STAS domain"/>
    <property type="match status" value="1"/>
</dbReference>
<name>A0AA41R6B3_9BACT</name>
<reference evidence="4" key="1">
    <citation type="submission" date="2022-04" db="EMBL/GenBank/DDBJ databases">
        <title>Desulfatitalea alkaliphila sp. nov., a novel anaerobic sulfate-reducing bacterium isolated from terrestrial mud volcano, Taman Peninsula, Russia.</title>
        <authorList>
            <person name="Khomyakova M.A."/>
            <person name="Merkel A.Y."/>
            <person name="Slobodkin A.I."/>
        </authorList>
    </citation>
    <scope>NUCLEOTIDE SEQUENCE</scope>
    <source>
        <strain evidence="4">M08but</strain>
    </source>
</reference>
<evidence type="ECO:0000313" key="4">
    <source>
        <dbReference type="EMBL" id="MCJ8501955.1"/>
    </source>
</evidence>
<keyword evidence="5" id="KW-1185">Reference proteome</keyword>
<dbReference type="SMART" id="SM00448">
    <property type="entry name" value="REC"/>
    <property type="match status" value="1"/>
</dbReference>
<comment type="caution">
    <text evidence="4">The sequence shown here is derived from an EMBL/GenBank/DDBJ whole genome shotgun (WGS) entry which is preliminary data.</text>
</comment>
<dbReference type="SUPFAM" id="SSF52091">
    <property type="entry name" value="SpoIIaa-like"/>
    <property type="match status" value="1"/>
</dbReference>
<evidence type="ECO:0000259" key="3">
    <source>
        <dbReference type="PROSITE" id="PS50110"/>
    </source>
</evidence>
<gene>
    <name evidence="4" type="ORF">MRX98_15335</name>
</gene>
<dbReference type="InterPro" id="IPR011006">
    <property type="entry name" value="CheY-like_superfamily"/>
</dbReference>
<dbReference type="InterPro" id="IPR036513">
    <property type="entry name" value="STAS_dom_sf"/>
</dbReference>
<dbReference type="GO" id="GO:0000160">
    <property type="term" value="P:phosphorelay signal transduction system"/>
    <property type="evidence" value="ECO:0007669"/>
    <property type="project" value="InterPro"/>
</dbReference>
<dbReference type="InterPro" id="IPR050595">
    <property type="entry name" value="Bact_response_regulator"/>
</dbReference>
<dbReference type="PROSITE" id="PS50110">
    <property type="entry name" value="RESPONSE_REGULATORY"/>
    <property type="match status" value="1"/>
</dbReference>
<dbReference type="RefSeq" id="WP_246911496.1">
    <property type="nucleotide sequence ID" value="NZ_JALJRB010000019.1"/>
</dbReference>
<protein>
    <submittedName>
        <fullName evidence="4">Response regulator</fullName>
    </submittedName>
</protein>
<organism evidence="4 5">
    <name type="scientific">Desulfatitalea alkaliphila</name>
    <dbReference type="NCBI Taxonomy" id="2929485"/>
    <lineage>
        <taxon>Bacteria</taxon>
        <taxon>Pseudomonadati</taxon>
        <taxon>Thermodesulfobacteriota</taxon>
        <taxon>Desulfobacteria</taxon>
        <taxon>Desulfobacterales</taxon>
        <taxon>Desulfosarcinaceae</taxon>
        <taxon>Desulfatitalea</taxon>
    </lineage>
</organism>
<keyword evidence="1 2" id="KW-0597">Phosphoprotein</keyword>
<accession>A0AA41R6B3</accession>